<keyword evidence="3" id="KW-0378">Hydrolase</keyword>
<reference evidence="7 8" key="1">
    <citation type="submission" date="2019-03" db="EMBL/GenBank/DDBJ databases">
        <title>Cohnella endophytica sp. nov., a novel endophytic bacterium isolated from bark of Sonneratia apetala.</title>
        <authorList>
            <person name="Tuo L."/>
        </authorList>
    </citation>
    <scope>NUCLEOTIDE SEQUENCE [LARGE SCALE GENOMIC DNA]</scope>
    <source>
        <strain evidence="7 8">CCTCC AB 208254</strain>
    </source>
</reference>
<comment type="similarity">
    <text evidence="1">Belongs to the peptidase C40 family.</text>
</comment>
<dbReference type="InterPro" id="IPR038765">
    <property type="entry name" value="Papain-like_cys_pep_sf"/>
</dbReference>
<keyword evidence="2" id="KW-0645">Protease</keyword>
<evidence type="ECO:0000256" key="5">
    <source>
        <dbReference type="SAM" id="SignalP"/>
    </source>
</evidence>
<proteinExistence type="inferred from homology"/>
<dbReference type="InterPro" id="IPR051202">
    <property type="entry name" value="Peptidase_C40"/>
</dbReference>
<evidence type="ECO:0000313" key="8">
    <source>
        <dbReference type="Proteomes" id="UP000297900"/>
    </source>
</evidence>
<dbReference type="GO" id="GO:0006508">
    <property type="term" value="P:proteolysis"/>
    <property type="evidence" value="ECO:0007669"/>
    <property type="project" value="UniProtKB-KW"/>
</dbReference>
<feature type="chain" id="PRO_5038443701" evidence="5">
    <location>
        <begin position="31"/>
        <end position="168"/>
    </location>
</feature>
<dbReference type="PANTHER" id="PTHR47053:SF1">
    <property type="entry name" value="MUREIN DD-ENDOPEPTIDASE MEPH-RELATED"/>
    <property type="match status" value="1"/>
</dbReference>
<dbReference type="SUPFAM" id="SSF54001">
    <property type="entry name" value="Cysteine proteinases"/>
    <property type="match status" value="1"/>
</dbReference>
<protein>
    <submittedName>
        <fullName evidence="7">NlpC/P60 family protein</fullName>
    </submittedName>
</protein>
<dbReference type="Proteomes" id="UP000297900">
    <property type="component" value="Unassembled WGS sequence"/>
</dbReference>
<keyword evidence="4" id="KW-0788">Thiol protease</keyword>
<dbReference type="Pfam" id="PF00877">
    <property type="entry name" value="NLPC_P60"/>
    <property type="match status" value="1"/>
</dbReference>
<dbReference type="OrthoDB" id="9813118at2"/>
<dbReference type="AlphaFoldDB" id="A0A4Y8LX42"/>
<dbReference type="RefSeq" id="WP_135152242.1">
    <property type="nucleotide sequence ID" value="NZ_SOMN01000012.1"/>
</dbReference>
<name>A0A4Y8LX42_9BACL</name>
<comment type="caution">
    <text evidence="7">The sequence shown here is derived from an EMBL/GenBank/DDBJ whole genome shotgun (WGS) entry which is preliminary data.</text>
</comment>
<evidence type="ECO:0000256" key="1">
    <source>
        <dbReference type="ARBA" id="ARBA00007074"/>
    </source>
</evidence>
<evidence type="ECO:0000256" key="3">
    <source>
        <dbReference type="ARBA" id="ARBA00022801"/>
    </source>
</evidence>
<keyword evidence="5" id="KW-0732">Signal</keyword>
<dbReference type="InterPro" id="IPR000064">
    <property type="entry name" value="NLP_P60_dom"/>
</dbReference>
<dbReference type="PROSITE" id="PS51935">
    <property type="entry name" value="NLPC_P60"/>
    <property type="match status" value="1"/>
</dbReference>
<evidence type="ECO:0000313" key="7">
    <source>
        <dbReference type="EMBL" id="TFE26637.1"/>
    </source>
</evidence>
<evidence type="ECO:0000259" key="6">
    <source>
        <dbReference type="PROSITE" id="PS51935"/>
    </source>
</evidence>
<evidence type="ECO:0000256" key="4">
    <source>
        <dbReference type="ARBA" id="ARBA00022807"/>
    </source>
</evidence>
<dbReference type="Gene3D" id="3.90.1720.10">
    <property type="entry name" value="endopeptidase domain like (from Nostoc punctiforme)"/>
    <property type="match status" value="1"/>
</dbReference>
<feature type="signal peptide" evidence="5">
    <location>
        <begin position="1"/>
        <end position="30"/>
    </location>
</feature>
<sequence>MQNKFSFVRKIMTVTLGATILMSAFSVGQASFIPTAAAAVSKADRVVSLALSYKGRITYDFGTRNPSRLIFDCSSFTEFIFAKVGVDLKWGTKYQKYAGHYVSKSNLRKGDLVFFDTIGRNNRAINHVGIYMGSGKFIHDTPSVDGLAISNLSTGFWSTHYVTGRRVL</sequence>
<feature type="domain" description="NlpC/P60" evidence="6">
    <location>
        <begin position="40"/>
        <end position="168"/>
    </location>
</feature>
<evidence type="ECO:0000256" key="2">
    <source>
        <dbReference type="ARBA" id="ARBA00022670"/>
    </source>
</evidence>
<organism evidence="7 8">
    <name type="scientific">Cohnella luojiensis</name>
    <dbReference type="NCBI Taxonomy" id="652876"/>
    <lineage>
        <taxon>Bacteria</taxon>
        <taxon>Bacillati</taxon>
        <taxon>Bacillota</taxon>
        <taxon>Bacilli</taxon>
        <taxon>Bacillales</taxon>
        <taxon>Paenibacillaceae</taxon>
        <taxon>Cohnella</taxon>
    </lineage>
</organism>
<gene>
    <name evidence="7" type="ORF">E2980_10985</name>
</gene>
<dbReference type="EMBL" id="SOMN01000012">
    <property type="protein sequence ID" value="TFE26637.1"/>
    <property type="molecule type" value="Genomic_DNA"/>
</dbReference>
<dbReference type="PANTHER" id="PTHR47053">
    <property type="entry name" value="MUREIN DD-ENDOPEPTIDASE MEPH-RELATED"/>
    <property type="match status" value="1"/>
</dbReference>
<dbReference type="GO" id="GO:0008234">
    <property type="term" value="F:cysteine-type peptidase activity"/>
    <property type="evidence" value="ECO:0007669"/>
    <property type="project" value="UniProtKB-KW"/>
</dbReference>
<accession>A0A4Y8LX42</accession>
<keyword evidence="8" id="KW-1185">Reference proteome</keyword>